<organism evidence="2">
    <name type="scientific">Octopus bimaculoides</name>
    <name type="common">California two-spotted octopus</name>
    <dbReference type="NCBI Taxonomy" id="37653"/>
    <lineage>
        <taxon>Eukaryota</taxon>
        <taxon>Metazoa</taxon>
        <taxon>Spiralia</taxon>
        <taxon>Lophotrochozoa</taxon>
        <taxon>Mollusca</taxon>
        <taxon>Cephalopoda</taxon>
        <taxon>Coleoidea</taxon>
        <taxon>Octopodiformes</taxon>
        <taxon>Octopoda</taxon>
        <taxon>Incirrata</taxon>
        <taxon>Octopodidae</taxon>
        <taxon>Octopus</taxon>
    </lineage>
</organism>
<feature type="region of interest" description="Disordered" evidence="1">
    <location>
        <begin position="135"/>
        <end position="159"/>
    </location>
</feature>
<dbReference type="EMBL" id="KQ423395">
    <property type="protein sequence ID" value="KOF72994.1"/>
    <property type="molecule type" value="Genomic_DNA"/>
</dbReference>
<evidence type="ECO:0000256" key="1">
    <source>
        <dbReference type="SAM" id="MobiDB-lite"/>
    </source>
</evidence>
<evidence type="ECO:0000313" key="2">
    <source>
        <dbReference type="EMBL" id="KOF72994.1"/>
    </source>
</evidence>
<dbReference type="AlphaFoldDB" id="A0A0L8G7Y2"/>
<gene>
    <name evidence="2" type="ORF">OCBIM_22038545mg</name>
</gene>
<proteinExistence type="predicted"/>
<name>A0A0L8G7Y2_OCTBM</name>
<accession>A0A0L8G7Y2</accession>
<protein>
    <submittedName>
        <fullName evidence="2">Uncharacterized protein</fullName>
    </submittedName>
</protein>
<reference evidence="2" key="1">
    <citation type="submission" date="2015-07" db="EMBL/GenBank/DDBJ databases">
        <title>MeaNS - Measles Nucleotide Surveillance Program.</title>
        <authorList>
            <person name="Tran T."/>
            <person name="Druce J."/>
        </authorList>
    </citation>
    <scope>NUCLEOTIDE SEQUENCE</scope>
    <source>
        <strain evidence="2">UCB-OBI-ISO-001</strain>
        <tissue evidence="2">Gonad</tissue>
    </source>
</reference>
<sequence>MPVLSSRQPLVKDTNGNIITMETDHLKLWKEHFSLLLLHPPVPIDPSRIITAHSAATNNTCRLDPVTPLKTAALKKLNDCKAPGTCTFSVVMLKVDRDNMVQWLTCITNCVWVSEQLPNDCTQVLSSFSGNRRATNSAATTGASPSSPSQASSSLGSSSTMLFPPSEAVAAHNKPNSCQINLPPTIFLPFISLLKDFGSSTKIATFTSSLSTSR</sequence>